<dbReference type="OrthoDB" id="7358728at2"/>
<gene>
    <name evidence="1" type="ORF">FNB15_13545</name>
</gene>
<evidence type="ECO:0000313" key="1">
    <source>
        <dbReference type="EMBL" id="QDO98231.1"/>
    </source>
</evidence>
<keyword evidence="2" id="KW-1185">Reference proteome</keyword>
<dbReference type="RefSeq" id="WP_144069212.1">
    <property type="nucleotide sequence ID" value="NZ_CP041636.1"/>
</dbReference>
<protein>
    <recommendedName>
        <fullName evidence="3">PAS domain-containing protein</fullName>
    </recommendedName>
</protein>
<dbReference type="KEGG" id="fer:FNB15_13545"/>
<evidence type="ECO:0008006" key="3">
    <source>
        <dbReference type="Google" id="ProtNLM"/>
    </source>
</evidence>
<evidence type="ECO:0000313" key="2">
    <source>
        <dbReference type="Proteomes" id="UP000317496"/>
    </source>
</evidence>
<dbReference type="EMBL" id="CP041636">
    <property type="protein sequence ID" value="QDO98231.1"/>
    <property type="molecule type" value="Genomic_DNA"/>
</dbReference>
<organism evidence="1 2">
    <name type="scientific">Ferrovibrio terrae</name>
    <dbReference type="NCBI Taxonomy" id="2594003"/>
    <lineage>
        <taxon>Bacteria</taxon>
        <taxon>Pseudomonadati</taxon>
        <taxon>Pseudomonadota</taxon>
        <taxon>Alphaproteobacteria</taxon>
        <taxon>Rhodospirillales</taxon>
        <taxon>Rhodospirillaceae</taxon>
        <taxon>Ferrovibrio</taxon>
    </lineage>
</organism>
<dbReference type="Proteomes" id="UP000317496">
    <property type="component" value="Chromosome"/>
</dbReference>
<name>A0A516H385_9PROT</name>
<dbReference type="AlphaFoldDB" id="A0A516H385"/>
<accession>A0A516H385</accession>
<proteinExistence type="predicted"/>
<reference evidence="1 2" key="1">
    <citation type="submission" date="2019-07" db="EMBL/GenBank/DDBJ databases">
        <title>Genome sequencing for Ferrovibrio sp. K5.</title>
        <authorList>
            <person name="Park S.-J."/>
        </authorList>
    </citation>
    <scope>NUCLEOTIDE SEQUENCE [LARGE SCALE GENOMIC DNA]</scope>
    <source>
        <strain evidence="1 2">K5</strain>
    </source>
</reference>
<sequence length="178" mass="20004">MGMKAAPKSLVLAQRNIATLQDFLPKVQQHGVAQFIHHVLSIHPAERLPSRRDFDPLAIPGLLSGIALATVERENGQIRLRMKVVGQDLVDASPVRLSQRYLDEVLIDLPGADIILRSRLQVVETGCAYLRKGAPSMPFTYRMMALEYVHCPLSDDGETVDHILSFFSYRRVPRNESF</sequence>